<dbReference type="InterPro" id="IPR016181">
    <property type="entry name" value="Acyl_CoA_acyltransferase"/>
</dbReference>
<dbReference type="Gene3D" id="3.40.630.30">
    <property type="match status" value="1"/>
</dbReference>
<evidence type="ECO:0000313" key="4">
    <source>
        <dbReference type="Proteomes" id="UP000284189"/>
    </source>
</evidence>
<organism evidence="2 4">
    <name type="scientific">Flagellimonas aequoris</name>
    <dbReference type="NCBI Taxonomy" id="2306997"/>
    <lineage>
        <taxon>Bacteria</taxon>
        <taxon>Pseudomonadati</taxon>
        <taxon>Bacteroidota</taxon>
        <taxon>Flavobacteriia</taxon>
        <taxon>Flavobacteriales</taxon>
        <taxon>Flavobacteriaceae</taxon>
        <taxon>Flagellimonas</taxon>
    </lineage>
</organism>
<keyword evidence="5" id="KW-1185">Reference proteome</keyword>
<dbReference type="AlphaFoldDB" id="A0A418NCS5"/>
<dbReference type="RefSeq" id="WP_119638365.1">
    <property type="nucleotide sequence ID" value="NZ_QXFJ01000007.1"/>
</dbReference>
<dbReference type="EMBL" id="QXFJ01000007">
    <property type="protein sequence ID" value="RIV74405.1"/>
    <property type="molecule type" value="Genomic_DNA"/>
</dbReference>
<evidence type="ECO:0000313" key="3">
    <source>
        <dbReference type="EMBL" id="TXK08527.1"/>
    </source>
</evidence>
<dbReference type="GO" id="GO:0016740">
    <property type="term" value="F:transferase activity"/>
    <property type="evidence" value="ECO:0007669"/>
    <property type="project" value="UniProtKB-KW"/>
</dbReference>
<reference evidence="3 5" key="2">
    <citation type="submission" date="2019-07" db="EMBL/GenBank/DDBJ databases">
        <title>Draft genome of two Muricauda strains isolated from deep sea.</title>
        <authorList>
            <person name="Sun C."/>
        </authorList>
    </citation>
    <scope>NUCLEOTIDE SEQUENCE [LARGE SCALE GENOMIC DNA]</scope>
    <source>
        <strain evidence="3 5">NH166</strain>
    </source>
</reference>
<dbReference type="OrthoDB" id="1422531at2"/>
<evidence type="ECO:0000313" key="5">
    <source>
        <dbReference type="Proteomes" id="UP000321528"/>
    </source>
</evidence>
<dbReference type="Pfam" id="PF13480">
    <property type="entry name" value="Acetyltransf_6"/>
    <property type="match status" value="1"/>
</dbReference>
<accession>A0A418NCS5</accession>
<dbReference type="Proteomes" id="UP000284189">
    <property type="component" value="Unassembled WGS sequence"/>
</dbReference>
<name>A0A418NCS5_9FLAO</name>
<keyword evidence="2" id="KW-0808">Transferase</keyword>
<protein>
    <submittedName>
        <fullName evidence="2">GNAT family N-acetyltransferase</fullName>
    </submittedName>
</protein>
<dbReference type="Proteomes" id="UP000321528">
    <property type="component" value="Unassembled WGS sequence"/>
</dbReference>
<sequence length="344" mass="40666">MSTNSIHIISRKLDGPYQQEGFKQIWLKHFQANKATYTFECFKGISFYKQAFPPIYVNVGATNTKSVIYELDQNSSVKDIANSVFLIYDVPQHNGDGELKLAGLKLKTVPQYEGFICDLNQVGSLEEYLKQNLSSRSRSKLRNYINRLNRDHKAYCKMVWGDIDSEEFDVLFDRFHELLVQRFEDKQIVNNNLDPTEWAFYKDVTLPMLRKKEAGLFVTYIEEQPVAITLLNFSGTHVYDVIRVFDIEFSRYRIGSISIMHQLDWCIQNNFKTLDFSKGYYDYKKRWSTNSYQFHYHIWYDPKKIASLAIANALALKFKLKYWARKHNLFKLIHKIRYRLGNKP</sequence>
<reference evidence="2 4" key="1">
    <citation type="submission" date="2018-08" db="EMBL/GenBank/DDBJ databases">
        <title>Proposal of Muricauda 72 sp.nov. and Muricauda NH166 sp.nov., isolated from seawater.</title>
        <authorList>
            <person name="Cheng H."/>
            <person name="Wu Y.-H."/>
            <person name="Guo L.-L."/>
            <person name="Xu X.-W."/>
        </authorList>
    </citation>
    <scope>NUCLEOTIDE SEQUENCE [LARGE SCALE GENOMIC DNA]</scope>
    <source>
        <strain evidence="2 4">NH166</strain>
    </source>
</reference>
<gene>
    <name evidence="2" type="ORF">D2U88_00620</name>
    <name evidence="3" type="ORF">FQ019_00600</name>
</gene>
<proteinExistence type="predicted"/>
<feature type="domain" description="BioF2-like acetyltransferase" evidence="1">
    <location>
        <begin position="136"/>
        <end position="285"/>
    </location>
</feature>
<dbReference type="InterPro" id="IPR038740">
    <property type="entry name" value="BioF2-like_GNAT_dom"/>
</dbReference>
<dbReference type="EMBL" id="VNWL01000006">
    <property type="protein sequence ID" value="TXK08527.1"/>
    <property type="molecule type" value="Genomic_DNA"/>
</dbReference>
<comment type="caution">
    <text evidence="2">The sequence shown here is derived from an EMBL/GenBank/DDBJ whole genome shotgun (WGS) entry which is preliminary data.</text>
</comment>
<evidence type="ECO:0000313" key="2">
    <source>
        <dbReference type="EMBL" id="RIV74405.1"/>
    </source>
</evidence>
<dbReference type="SUPFAM" id="SSF55729">
    <property type="entry name" value="Acyl-CoA N-acyltransferases (Nat)"/>
    <property type="match status" value="1"/>
</dbReference>
<evidence type="ECO:0000259" key="1">
    <source>
        <dbReference type="Pfam" id="PF13480"/>
    </source>
</evidence>